<evidence type="ECO:0000313" key="9">
    <source>
        <dbReference type="Proteomes" id="UP001056429"/>
    </source>
</evidence>
<dbReference type="Gene3D" id="2.70.70.10">
    <property type="entry name" value="Glucose Permease (Domain IIA)"/>
    <property type="match status" value="1"/>
</dbReference>
<dbReference type="PANTHER" id="PTHR45008:SF1">
    <property type="entry name" value="PTS SYSTEM GLUCOSE-SPECIFIC EIIA COMPONENT"/>
    <property type="match status" value="1"/>
</dbReference>
<dbReference type="InterPro" id="IPR050890">
    <property type="entry name" value="PTS_EIIA_component"/>
</dbReference>
<keyword evidence="6" id="KW-0418">Kinase</keyword>
<dbReference type="GO" id="GO:0005737">
    <property type="term" value="C:cytoplasm"/>
    <property type="evidence" value="ECO:0007669"/>
    <property type="project" value="UniProtKB-SubCell"/>
</dbReference>
<gene>
    <name evidence="8" type="ORF">KDK92_14965</name>
</gene>
<evidence type="ECO:0000256" key="5">
    <source>
        <dbReference type="ARBA" id="ARBA00022683"/>
    </source>
</evidence>
<keyword evidence="4" id="KW-0808">Transferase</keyword>
<dbReference type="PROSITE" id="PS51093">
    <property type="entry name" value="PTS_EIIA_TYPE_1"/>
    <property type="match status" value="1"/>
</dbReference>
<evidence type="ECO:0000256" key="2">
    <source>
        <dbReference type="ARBA" id="ARBA00022448"/>
    </source>
</evidence>
<dbReference type="NCBIfam" id="TIGR00830">
    <property type="entry name" value="PTBA"/>
    <property type="match status" value="1"/>
</dbReference>
<dbReference type="EMBL" id="JAGSOJ010000003">
    <property type="protein sequence ID" value="MCM1991031.1"/>
    <property type="molecule type" value="Genomic_DNA"/>
</dbReference>
<evidence type="ECO:0000259" key="7">
    <source>
        <dbReference type="PROSITE" id="PS51093"/>
    </source>
</evidence>
<feature type="domain" description="PTS EIIA type-1" evidence="7">
    <location>
        <begin position="55"/>
        <end position="159"/>
    </location>
</feature>
<dbReference type="GO" id="GO:0016301">
    <property type="term" value="F:kinase activity"/>
    <property type="evidence" value="ECO:0007669"/>
    <property type="project" value="UniProtKB-KW"/>
</dbReference>
<dbReference type="SUPFAM" id="SSF51261">
    <property type="entry name" value="Duplicated hybrid motif"/>
    <property type="match status" value="1"/>
</dbReference>
<protein>
    <submittedName>
        <fullName evidence="8">PTS glucose transporter subunit IIA</fullName>
    </submittedName>
</protein>
<evidence type="ECO:0000256" key="6">
    <source>
        <dbReference type="ARBA" id="ARBA00022777"/>
    </source>
</evidence>
<dbReference type="Pfam" id="PF00358">
    <property type="entry name" value="PTS_EIIA_1"/>
    <property type="match status" value="1"/>
</dbReference>
<evidence type="ECO:0000256" key="3">
    <source>
        <dbReference type="ARBA" id="ARBA00022597"/>
    </source>
</evidence>
<evidence type="ECO:0000256" key="4">
    <source>
        <dbReference type="ARBA" id="ARBA00022679"/>
    </source>
</evidence>
<keyword evidence="2" id="KW-0813">Transport</keyword>
<dbReference type="GO" id="GO:0009401">
    <property type="term" value="P:phosphoenolpyruvate-dependent sugar phosphotransferase system"/>
    <property type="evidence" value="ECO:0007669"/>
    <property type="project" value="UniProtKB-KW"/>
</dbReference>
<reference evidence="8" key="2">
    <citation type="submission" date="2021-04" db="EMBL/GenBank/DDBJ databases">
        <authorList>
            <person name="Dong X."/>
        </authorList>
    </citation>
    <scope>NUCLEOTIDE SEQUENCE</scope>
    <source>
        <strain evidence="8">ZWT</strain>
    </source>
</reference>
<evidence type="ECO:0000313" key="8">
    <source>
        <dbReference type="EMBL" id="MCM1991031.1"/>
    </source>
</evidence>
<dbReference type="PANTHER" id="PTHR45008">
    <property type="entry name" value="PTS SYSTEM GLUCOSE-SPECIFIC EIIA COMPONENT"/>
    <property type="match status" value="1"/>
</dbReference>
<reference evidence="8" key="1">
    <citation type="journal article" date="2021" name="mSystems">
        <title>Bacteria and Archaea Synergistically Convert Glycine Betaine to Biogenic Methane in the Formosa Cold Seep of the South China Sea.</title>
        <authorList>
            <person name="Li L."/>
            <person name="Zhang W."/>
            <person name="Zhang S."/>
            <person name="Song L."/>
            <person name="Sun Q."/>
            <person name="Zhang H."/>
            <person name="Xiang H."/>
            <person name="Dong X."/>
        </authorList>
    </citation>
    <scope>NUCLEOTIDE SEQUENCE</scope>
    <source>
        <strain evidence="8">ZWT</strain>
    </source>
</reference>
<sequence length="190" mass="21675">MFWAGIVIFIILYVFYSKKKEDFKISNNDDEEVERTIEIKSFTYGKVLDITEIPDEVISSKLLGDGIGILSSGDKIYSPVDGVISTVFAYNNSLVIRCDENIDIIVHVGINTMNLEGQGFECFCKEGDRVKAGQYIIGFNPEVLEKNNIQPITYILINSIIDNMRIMKTKKENITLGESLMRIYYEMEEL</sequence>
<accession>A0A9J6P324</accession>
<dbReference type="InterPro" id="IPR011055">
    <property type="entry name" value="Dup_hybrid_motif"/>
</dbReference>
<keyword evidence="5" id="KW-0598">Phosphotransferase system</keyword>
<dbReference type="RefSeq" id="WP_250860138.1">
    <property type="nucleotide sequence ID" value="NZ_JAGSOJ010000003.1"/>
</dbReference>
<evidence type="ECO:0000256" key="1">
    <source>
        <dbReference type="ARBA" id="ARBA00004496"/>
    </source>
</evidence>
<comment type="subcellular location">
    <subcellularLocation>
        <location evidence="1">Cytoplasm</location>
    </subcellularLocation>
</comment>
<name>A0A9J6P324_9CLOT</name>
<keyword evidence="9" id="KW-1185">Reference proteome</keyword>
<organism evidence="8 9">
    <name type="scientific">Oceanirhabdus seepicola</name>
    <dbReference type="NCBI Taxonomy" id="2828781"/>
    <lineage>
        <taxon>Bacteria</taxon>
        <taxon>Bacillati</taxon>
        <taxon>Bacillota</taxon>
        <taxon>Clostridia</taxon>
        <taxon>Eubacteriales</taxon>
        <taxon>Clostridiaceae</taxon>
        <taxon>Oceanirhabdus</taxon>
    </lineage>
</organism>
<comment type="caution">
    <text evidence="8">The sequence shown here is derived from an EMBL/GenBank/DDBJ whole genome shotgun (WGS) entry which is preliminary data.</text>
</comment>
<dbReference type="AlphaFoldDB" id="A0A9J6P324"/>
<dbReference type="InterPro" id="IPR001127">
    <property type="entry name" value="PTS_EIIA_1_perm"/>
</dbReference>
<dbReference type="Proteomes" id="UP001056429">
    <property type="component" value="Unassembled WGS sequence"/>
</dbReference>
<proteinExistence type="predicted"/>
<keyword evidence="3 8" id="KW-0762">Sugar transport</keyword>